<protein>
    <submittedName>
        <fullName evidence="5">MarR family transcriptional regulator</fullName>
    </submittedName>
</protein>
<sequence>MRSEEPTQPHQRLDAELTLLWRRLRWMSVTLARKVDDGLEAPAYGLLGAVHDAGSGVRGGDLAERFGLDKSTVSRQIAQLESLGLVERVTDPDDKRARLIHITDAGRDMVFRLRVARGEWLRTALQPWAESDVERLVALVGKLNESVGTVLGKGQDHPV</sequence>
<dbReference type="InterPro" id="IPR023187">
    <property type="entry name" value="Tscrpt_reg_MarR-type_CS"/>
</dbReference>
<dbReference type="InterPro" id="IPR036390">
    <property type="entry name" value="WH_DNA-bd_sf"/>
</dbReference>
<dbReference type="CDD" id="cd00090">
    <property type="entry name" value="HTH_ARSR"/>
    <property type="match status" value="1"/>
</dbReference>
<dbReference type="Gene3D" id="1.10.10.10">
    <property type="entry name" value="Winged helix-like DNA-binding domain superfamily/Winged helix DNA-binding domain"/>
    <property type="match status" value="1"/>
</dbReference>
<evidence type="ECO:0000259" key="4">
    <source>
        <dbReference type="PROSITE" id="PS50995"/>
    </source>
</evidence>
<evidence type="ECO:0000256" key="2">
    <source>
        <dbReference type="ARBA" id="ARBA00023125"/>
    </source>
</evidence>
<dbReference type="GO" id="GO:0003700">
    <property type="term" value="F:DNA-binding transcription factor activity"/>
    <property type="evidence" value="ECO:0007669"/>
    <property type="project" value="InterPro"/>
</dbReference>
<dbReference type="PROSITE" id="PS50995">
    <property type="entry name" value="HTH_MARR_2"/>
    <property type="match status" value="1"/>
</dbReference>
<dbReference type="InterPro" id="IPR011991">
    <property type="entry name" value="ArsR-like_HTH"/>
</dbReference>
<dbReference type="InterPro" id="IPR039422">
    <property type="entry name" value="MarR/SlyA-like"/>
</dbReference>
<dbReference type="AlphaFoldDB" id="A0A6N9YU95"/>
<evidence type="ECO:0000313" key="5">
    <source>
        <dbReference type="EMBL" id="NED98510.1"/>
    </source>
</evidence>
<dbReference type="PANTHER" id="PTHR33164:SF57">
    <property type="entry name" value="MARR-FAMILY TRANSCRIPTIONAL REGULATOR"/>
    <property type="match status" value="1"/>
</dbReference>
<accession>A0A6N9YU95</accession>
<dbReference type="EMBL" id="JAAGOB010000023">
    <property type="protein sequence ID" value="NED98510.1"/>
    <property type="molecule type" value="Genomic_DNA"/>
</dbReference>
<comment type="caution">
    <text evidence="5">The sequence shown here is derived from an EMBL/GenBank/DDBJ whole genome shotgun (WGS) entry which is preliminary data.</text>
</comment>
<dbReference type="SMART" id="SM00347">
    <property type="entry name" value="HTH_MARR"/>
    <property type="match status" value="1"/>
</dbReference>
<dbReference type="PRINTS" id="PR00598">
    <property type="entry name" value="HTHMARR"/>
</dbReference>
<dbReference type="GO" id="GO:0006950">
    <property type="term" value="P:response to stress"/>
    <property type="evidence" value="ECO:0007669"/>
    <property type="project" value="TreeGrafter"/>
</dbReference>
<dbReference type="InterPro" id="IPR000835">
    <property type="entry name" value="HTH_MarR-typ"/>
</dbReference>
<evidence type="ECO:0000256" key="1">
    <source>
        <dbReference type="ARBA" id="ARBA00023015"/>
    </source>
</evidence>
<keyword evidence="6" id="KW-1185">Reference proteome</keyword>
<dbReference type="SUPFAM" id="SSF46785">
    <property type="entry name" value="Winged helix' DNA-binding domain"/>
    <property type="match status" value="1"/>
</dbReference>
<keyword evidence="3" id="KW-0804">Transcription</keyword>
<name>A0A6N9YU95_9ACTN</name>
<dbReference type="PROSITE" id="PS01117">
    <property type="entry name" value="HTH_MARR_1"/>
    <property type="match status" value="1"/>
</dbReference>
<evidence type="ECO:0000313" key="6">
    <source>
        <dbReference type="Proteomes" id="UP000469185"/>
    </source>
</evidence>
<organism evidence="5 6">
    <name type="scientific">Phytoactinopolyspora alkaliphila</name>
    <dbReference type="NCBI Taxonomy" id="1783498"/>
    <lineage>
        <taxon>Bacteria</taxon>
        <taxon>Bacillati</taxon>
        <taxon>Actinomycetota</taxon>
        <taxon>Actinomycetes</taxon>
        <taxon>Jiangellales</taxon>
        <taxon>Jiangellaceae</taxon>
        <taxon>Phytoactinopolyspora</taxon>
    </lineage>
</organism>
<dbReference type="Pfam" id="PF12802">
    <property type="entry name" value="MarR_2"/>
    <property type="match status" value="1"/>
</dbReference>
<keyword evidence="2" id="KW-0238">DNA-binding</keyword>
<dbReference type="GO" id="GO:0003677">
    <property type="term" value="F:DNA binding"/>
    <property type="evidence" value="ECO:0007669"/>
    <property type="project" value="UniProtKB-KW"/>
</dbReference>
<dbReference type="InterPro" id="IPR036388">
    <property type="entry name" value="WH-like_DNA-bd_sf"/>
</dbReference>
<dbReference type="Proteomes" id="UP000469185">
    <property type="component" value="Unassembled WGS sequence"/>
</dbReference>
<gene>
    <name evidence="5" type="ORF">G1H11_24740</name>
</gene>
<evidence type="ECO:0000256" key="3">
    <source>
        <dbReference type="ARBA" id="ARBA00023163"/>
    </source>
</evidence>
<dbReference type="RefSeq" id="WP_163821353.1">
    <property type="nucleotide sequence ID" value="NZ_JAAGOB010000023.1"/>
</dbReference>
<feature type="domain" description="HTH marR-type" evidence="4">
    <location>
        <begin position="10"/>
        <end position="145"/>
    </location>
</feature>
<proteinExistence type="predicted"/>
<reference evidence="5 6" key="1">
    <citation type="submission" date="2020-02" db="EMBL/GenBank/DDBJ databases">
        <authorList>
            <person name="Li X.-J."/>
            <person name="Feng X.-M."/>
        </authorList>
    </citation>
    <scope>NUCLEOTIDE SEQUENCE [LARGE SCALE GENOMIC DNA]</scope>
    <source>
        <strain evidence="5 6">CGMCC 4.7225</strain>
    </source>
</reference>
<dbReference type="PANTHER" id="PTHR33164">
    <property type="entry name" value="TRANSCRIPTIONAL REGULATOR, MARR FAMILY"/>
    <property type="match status" value="1"/>
</dbReference>
<keyword evidence="1" id="KW-0805">Transcription regulation</keyword>